<feature type="compositionally biased region" description="Low complexity" evidence="1">
    <location>
        <begin position="17"/>
        <end position="35"/>
    </location>
</feature>
<name>A0AAW0F5R1_9TRYP</name>
<evidence type="ECO:0000313" key="2">
    <source>
        <dbReference type="EMBL" id="KAK7201082.1"/>
    </source>
</evidence>
<feature type="region of interest" description="Disordered" evidence="1">
    <location>
        <begin position="17"/>
        <end position="39"/>
    </location>
</feature>
<gene>
    <name evidence="2" type="ORF">NESM_000168300</name>
</gene>
<accession>A0AAW0F5R1</accession>
<keyword evidence="3" id="KW-1185">Reference proteome</keyword>
<organism evidence="2 3">
    <name type="scientific">Novymonas esmeraldas</name>
    <dbReference type="NCBI Taxonomy" id="1808958"/>
    <lineage>
        <taxon>Eukaryota</taxon>
        <taxon>Discoba</taxon>
        <taxon>Euglenozoa</taxon>
        <taxon>Kinetoplastea</taxon>
        <taxon>Metakinetoplastina</taxon>
        <taxon>Trypanosomatida</taxon>
        <taxon>Trypanosomatidae</taxon>
        <taxon>Novymonas</taxon>
    </lineage>
</organism>
<proteinExistence type="predicted"/>
<evidence type="ECO:0000313" key="3">
    <source>
        <dbReference type="Proteomes" id="UP001430356"/>
    </source>
</evidence>
<sequence>MGVADRQLTPRLRRLLARASSSSHPPHRSALSPPHGARDDDDVQSWFRAASSTSRAVALLRRFRCDVVPQAWAPLCFADPVRPATAACARWTGADASTPPPPPSSSPLLFLLNSVFLHETSLFLLLLRHPLPFSSLAPLCPASLREPAMLGSTDTSVNAASPRGFYVLERNRWRVCAPDSVEATWLAAATPAINVQLECGASGDGGSGGVRDAVLSRLPSHDFLEHLIWPTHAAGAVRPDLVADDVWVDSASVRDHSLRYFGDAWWAPCASALTFTQWHRAVLEHAATTRDGDNDGGHDGGTDESVDGAFARRWMGDLYLRHIF</sequence>
<protein>
    <submittedName>
        <fullName evidence="2">Uncharacterized protein</fullName>
    </submittedName>
</protein>
<dbReference type="EMBL" id="JAECZO010000011">
    <property type="protein sequence ID" value="KAK7201082.1"/>
    <property type="molecule type" value="Genomic_DNA"/>
</dbReference>
<evidence type="ECO:0000256" key="1">
    <source>
        <dbReference type="SAM" id="MobiDB-lite"/>
    </source>
</evidence>
<reference evidence="2 3" key="1">
    <citation type="journal article" date="2021" name="MBio">
        <title>A New Model Trypanosomatid, Novymonas esmeraldas: Genomic Perception of Its 'Candidatus Pandoraea novymonadis' Endosymbiont.</title>
        <authorList>
            <person name="Zakharova A."/>
            <person name="Saura A."/>
            <person name="Butenko A."/>
            <person name="Podesvova L."/>
            <person name="Warmusova S."/>
            <person name="Kostygov A.Y."/>
            <person name="Nenarokova A."/>
            <person name="Lukes J."/>
            <person name="Opperdoes F.R."/>
            <person name="Yurchenko V."/>
        </authorList>
    </citation>
    <scope>NUCLEOTIDE SEQUENCE [LARGE SCALE GENOMIC DNA]</scope>
    <source>
        <strain evidence="2 3">E262AT.01</strain>
    </source>
</reference>
<comment type="caution">
    <text evidence="2">The sequence shown here is derived from an EMBL/GenBank/DDBJ whole genome shotgun (WGS) entry which is preliminary data.</text>
</comment>
<dbReference type="Proteomes" id="UP001430356">
    <property type="component" value="Unassembled WGS sequence"/>
</dbReference>
<dbReference type="AlphaFoldDB" id="A0AAW0F5R1"/>